<comment type="caution">
    <text evidence="8">The sequence shown here is derived from an EMBL/GenBank/DDBJ whole genome shotgun (WGS) entry which is preliminary data.</text>
</comment>
<dbReference type="Proteomes" id="UP000695562">
    <property type="component" value="Unassembled WGS sequence"/>
</dbReference>
<dbReference type="AlphaFoldDB" id="A0A8J4UV55"/>
<keyword evidence="9" id="KW-1185">Reference proteome</keyword>
<proteinExistence type="inferred from homology"/>
<evidence type="ECO:0000259" key="7">
    <source>
        <dbReference type="SMART" id="SM00916"/>
    </source>
</evidence>
<comment type="subcellular location">
    <subcellularLocation>
        <location evidence="1">Mitochondrion</location>
    </subcellularLocation>
</comment>
<dbReference type="InterPro" id="IPR039927">
    <property type="entry name" value="Ribosomal_mL43"/>
</dbReference>
<keyword evidence="4" id="KW-0496">Mitochondrion</keyword>
<evidence type="ECO:0000256" key="3">
    <source>
        <dbReference type="ARBA" id="ARBA00022980"/>
    </source>
</evidence>
<keyword evidence="5" id="KW-0687">Ribonucleoprotein</keyword>
<protein>
    <recommendedName>
        <fullName evidence="6">Large ribosomal subunit protein mL43</fullName>
    </recommendedName>
</protein>
<dbReference type="Gene3D" id="3.40.30.10">
    <property type="entry name" value="Glutaredoxin"/>
    <property type="match status" value="1"/>
</dbReference>
<evidence type="ECO:0000313" key="8">
    <source>
        <dbReference type="EMBL" id="KAF2068803.1"/>
    </source>
</evidence>
<dbReference type="GO" id="GO:0005762">
    <property type="term" value="C:mitochondrial large ribosomal subunit"/>
    <property type="evidence" value="ECO:0007669"/>
    <property type="project" value="TreeGrafter"/>
</dbReference>
<evidence type="ECO:0000256" key="5">
    <source>
        <dbReference type="ARBA" id="ARBA00023274"/>
    </source>
</evidence>
<evidence type="ECO:0000256" key="2">
    <source>
        <dbReference type="ARBA" id="ARBA00006073"/>
    </source>
</evidence>
<keyword evidence="3" id="KW-0689">Ribosomal protein</keyword>
<dbReference type="GO" id="GO:0032543">
    <property type="term" value="P:mitochondrial translation"/>
    <property type="evidence" value="ECO:0007669"/>
    <property type="project" value="InterPro"/>
</dbReference>
<dbReference type="PANTHER" id="PTHR21396">
    <property type="entry name" value="39S RIBOSOMAL PROTEIN L43"/>
    <property type="match status" value="1"/>
</dbReference>
<evidence type="ECO:0000256" key="4">
    <source>
        <dbReference type="ARBA" id="ARBA00023128"/>
    </source>
</evidence>
<dbReference type="OrthoDB" id="88at2759"/>
<dbReference type="GO" id="GO:0003735">
    <property type="term" value="F:structural constituent of ribosome"/>
    <property type="evidence" value="ECO:0007669"/>
    <property type="project" value="InterPro"/>
</dbReference>
<comment type="similarity">
    <text evidence="2">Belongs to the mitochondrion-specific ribosomal protein mL43 family.</text>
</comment>
<organism evidence="8 9">
    <name type="scientific">Polysphondylium violaceum</name>
    <dbReference type="NCBI Taxonomy" id="133409"/>
    <lineage>
        <taxon>Eukaryota</taxon>
        <taxon>Amoebozoa</taxon>
        <taxon>Evosea</taxon>
        <taxon>Eumycetozoa</taxon>
        <taxon>Dictyostelia</taxon>
        <taxon>Dictyosteliales</taxon>
        <taxon>Dictyosteliaceae</taxon>
        <taxon>Polysphondylium</taxon>
    </lineage>
</organism>
<dbReference type="Pfam" id="PF05047">
    <property type="entry name" value="L51_S25_CI-B8"/>
    <property type="match status" value="1"/>
</dbReference>
<evidence type="ECO:0000256" key="1">
    <source>
        <dbReference type="ARBA" id="ARBA00004173"/>
    </source>
</evidence>
<feature type="domain" description="Ribosomal protein/NADH dehydrogenase" evidence="7">
    <location>
        <begin position="18"/>
        <end position="91"/>
    </location>
</feature>
<dbReference type="PANTHER" id="PTHR21396:SF2">
    <property type="entry name" value="LARGE RIBOSOMAL SUBUNIT PROTEIN ML43"/>
    <property type="match status" value="1"/>
</dbReference>
<reference evidence="8" key="1">
    <citation type="submission" date="2020-01" db="EMBL/GenBank/DDBJ databases">
        <title>Development of genomics and gene disruption for Polysphondylium violaceum indicates a role for the polyketide synthase stlB in stalk morphogenesis.</title>
        <authorList>
            <person name="Narita B."/>
            <person name="Kawabe Y."/>
            <person name="Kin K."/>
            <person name="Saito T."/>
            <person name="Gibbs R."/>
            <person name="Kuspa A."/>
            <person name="Muzny D."/>
            <person name="Queller D."/>
            <person name="Richards S."/>
            <person name="Strassman J."/>
            <person name="Sucgang R."/>
            <person name="Worley K."/>
            <person name="Schaap P."/>
        </authorList>
    </citation>
    <scope>NUCLEOTIDE SEQUENCE</scope>
    <source>
        <strain evidence="8">QSvi11</strain>
    </source>
</reference>
<accession>A0A8J4UV55</accession>
<evidence type="ECO:0000313" key="9">
    <source>
        <dbReference type="Proteomes" id="UP000695562"/>
    </source>
</evidence>
<sequence length="127" mass="14743">MSRNGVWQLQKLIIRYCDLSGSSRDLRNVMNTTLKEFKTNNPQIEFEETLKRGQHPLAIATYKSGVTKTVPLRGRSEEKILKHIQNLRDTTGEKPRKFGNRYIQTTQSIQGLWNPFIEFSDSNTQTK</sequence>
<dbReference type="InterPro" id="IPR007741">
    <property type="entry name" value="Ribosomal_mL43/mS25/NADH_DH"/>
</dbReference>
<evidence type="ECO:0000256" key="6">
    <source>
        <dbReference type="ARBA" id="ARBA00035188"/>
    </source>
</evidence>
<dbReference type="SUPFAM" id="SSF52833">
    <property type="entry name" value="Thioredoxin-like"/>
    <property type="match status" value="1"/>
</dbReference>
<gene>
    <name evidence="8" type="ORF">CYY_009873</name>
</gene>
<dbReference type="InterPro" id="IPR036249">
    <property type="entry name" value="Thioredoxin-like_sf"/>
</dbReference>
<name>A0A8J4UV55_9MYCE</name>
<dbReference type="SMART" id="SM00916">
    <property type="entry name" value="L51_S25_CI-B8"/>
    <property type="match status" value="1"/>
</dbReference>
<dbReference type="EMBL" id="AJWJ01000838">
    <property type="protein sequence ID" value="KAF2068803.1"/>
    <property type="molecule type" value="Genomic_DNA"/>
</dbReference>